<protein>
    <recommendedName>
        <fullName evidence="1">F-box/LRR-repeat protein 15-like leucin rich repeat domain-containing protein</fullName>
    </recommendedName>
</protein>
<dbReference type="Gene3D" id="3.80.10.10">
    <property type="entry name" value="Ribonuclease Inhibitor"/>
    <property type="match status" value="2"/>
</dbReference>
<dbReference type="AlphaFoldDB" id="A0A7I8LLF0"/>
<dbReference type="SUPFAM" id="SSF81383">
    <property type="entry name" value="F-box domain"/>
    <property type="match status" value="1"/>
</dbReference>
<feature type="domain" description="F-box/LRR-repeat protein 15-like leucin rich repeat" evidence="1">
    <location>
        <begin position="73"/>
        <end position="601"/>
    </location>
</feature>
<dbReference type="FunFam" id="3.80.10.10:FF:000494">
    <property type="entry name" value="F-box/LRR-repeat protein 10 isoform A"/>
    <property type="match status" value="1"/>
</dbReference>
<sequence>MVEGQGGSSSGGVGLDMEADSCRTTTITHLPAAVMGTVLLKLDVPSLCSVAATSRSLHDCAAQALSFLPAFHLLEISPTVDLLRHLLPPNPYLRSLKLDCRRLDDSVIFDLARPSLEELSLFNCYNFSGRLLSEVGRRCRALRSLSVSSLAEKKGRDIIFSELQEVLHGCSQLESLSLLLDMFLFAGPEFAEIWRTASGKLASLEVSCIPMVVVNDLLLGERVWQEGPCAVRPPMFSSLQKLSLSLDCITDDLIGSISEALVSLNHLDLQDAPMGEPSAAMDLTNAGLQQVNRRGKLKHLSLVRSQEYDFTYFKRVNDLGFLLLADTCPALESIRLGGFCRVTDTGFRAILHSCPRLCKLKVSHGTQLTDLLFHDISATSLRLTHVSLRRCNRLTDLAVARLSCNRDLAVVDLRDSRHLGDQALRPLAGLPKLQALLLDGTDISDWGLSRLGRRSTSLVSLSVRGCKRLSDGCIPAVFSRSLAGTLQAVDLSRLPNLSDNGILLLARSGAPIAELRLRECPLVGDVAVMALASMQVGGGWLGSTLRLLDLYESRGITQLAFRWLKKPYFPRLRWLGVTGSSNRDLVDALVRSRPFLNVACYGEELPSGHWDGSCRWYAPEEEEEEDFDGLEQWVLEGGDAIGEEEA</sequence>
<name>A0A7I8LLF0_SPIIN</name>
<dbReference type="Proteomes" id="UP000663760">
    <property type="component" value="Chromosome 18"/>
</dbReference>
<gene>
    <name evidence="2" type="ORF">SI8410_18021447</name>
</gene>
<dbReference type="PANTHER" id="PTHR13318:SF95">
    <property type="entry name" value="F-BOX PROTEIN YLR352W"/>
    <property type="match status" value="1"/>
</dbReference>
<dbReference type="PANTHER" id="PTHR13318">
    <property type="entry name" value="PARTNER OF PAIRED, ISOFORM B-RELATED"/>
    <property type="match status" value="1"/>
</dbReference>
<evidence type="ECO:0000313" key="2">
    <source>
        <dbReference type="EMBL" id="CAA7410769.1"/>
    </source>
</evidence>
<proteinExistence type="predicted"/>
<accession>A0A7I8LLF0</accession>
<dbReference type="OrthoDB" id="2585512at2759"/>
<dbReference type="EMBL" id="LR746281">
    <property type="protein sequence ID" value="CAA7410769.1"/>
    <property type="molecule type" value="Genomic_DNA"/>
</dbReference>
<dbReference type="InterPro" id="IPR036047">
    <property type="entry name" value="F-box-like_dom_sf"/>
</dbReference>
<dbReference type="InterPro" id="IPR057207">
    <property type="entry name" value="FBXL15_LRR"/>
</dbReference>
<evidence type="ECO:0000313" key="3">
    <source>
        <dbReference type="Proteomes" id="UP000663760"/>
    </source>
</evidence>
<dbReference type="SMART" id="SM00367">
    <property type="entry name" value="LRR_CC"/>
    <property type="match status" value="7"/>
</dbReference>
<reference evidence="2" key="1">
    <citation type="submission" date="2020-02" db="EMBL/GenBank/DDBJ databases">
        <authorList>
            <person name="Scholz U."/>
            <person name="Mascher M."/>
            <person name="Fiebig A."/>
        </authorList>
    </citation>
    <scope>NUCLEOTIDE SEQUENCE</scope>
</reference>
<organism evidence="2 3">
    <name type="scientific">Spirodela intermedia</name>
    <name type="common">Intermediate duckweed</name>
    <dbReference type="NCBI Taxonomy" id="51605"/>
    <lineage>
        <taxon>Eukaryota</taxon>
        <taxon>Viridiplantae</taxon>
        <taxon>Streptophyta</taxon>
        <taxon>Embryophyta</taxon>
        <taxon>Tracheophyta</taxon>
        <taxon>Spermatophyta</taxon>
        <taxon>Magnoliopsida</taxon>
        <taxon>Liliopsida</taxon>
        <taxon>Araceae</taxon>
        <taxon>Lemnoideae</taxon>
        <taxon>Spirodela</taxon>
    </lineage>
</organism>
<dbReference type="InterPro" id="IPR006553">
    <property type="entry name" value="Leu-rich_rpt_Cys-con_subtyp"/>
</dbReference>
<dbReference type="GO" id="GO:0019005">
    <property type="term" value="C:SCF ubiquitin ligase complex"/>
    <property type="evidence" value="ECO:0007669"/>
    <property type="project" value="TreeGrafter"/>
</dbReference>
<keyword evidence="3" id="KW-1185">Reference proteome</keyword>
<dbReference type="Pfam" id="PF25372">
    <property type="entry name" value="DUF7885"/>
    <property type="match status" value="1"/>
</dbReference>
<dbReference type="SUPFAM" id="SSF52047">
    <property type="entry name" value="RNI-like"/>
    <property type="match status" value="2"/>
</dbReference>
<dbReference type="GO" id="GO:0031146">
    <property type="term" value="P:SCF-dependent proteasomal ubiquitin-dependent protein catabolic process"/>
    <property type="evidence" value="ECO:0007669"/>
    <property type="project" value="TreeGrafter"/>
</dbReference>
<dbReference type="InterPro" id="IPR032675">
    <property type="entry name" value="LRR_dom_sf"/>
</dbReference>
<evidence type="ECO:0000259" key="1">
    <source>
        <dbReference type="Pfam" id="PF25372"/>
    </source>
</evidence>